<comment type="caution">
    <text evidence="1">The sequence shown here is derived from an EMBL/GenBank/DDBJ whole genome shotgun (WGS) entry which is preliminary data.</text>
</comment>
<dbReference type="AlphaFoldDB" id="A0A8X6NHQ5"/>
<dbReference type="EMBL" id="BMAW01104639">
    <property type="protein sequence ID" value="GFT15565.1"/>
    <property type="molecule type" value="Genomic_DNA"/>
</dbReference>
<sequence>MIDGTERFHSVCEKKLFSSEPETGFSEGLAIVWLYSSGWADENKIRLESKERQEVRKEFLAEPFFLSRVLSVI</sequence>
<accession>A0A8X6NHQ5</accession>
<evidence type="ECO:0000313" key="1">
    <source>
        <dbReference type="EMBL" id="GFT15565.1"/>
    </source>
</evidence>
<gene>
    <name evidence="1" type="ORF">NPIL_695131</name>
</gene>
<keyword evidence="2" id="KW-1185">Reference proteome</keyword>
<name>A0A8X6NHQ5_NEPPI</name>
<organism evidence="1 2">
    <name type="scientific">Nephila pilipes</name>
    <name type="common">Giant wood spider</name>
    <name type="synonym">Nephila maculata</name>
    <dbReference type="NCBI Taxonomy" id="299642"/>
    <lineage>
        <taxon>Eukaryota</taxon>
        <taxon>Metazoa</taxon>
        <taxon>Ecdysozoa</taxon>
        <taxon>Arthropoda</taxon>
        <taxon>Chelicerata</taxon>
        <taxon>Arachnida</taxon>
        <taxon>Araneae</taxon>
        <taxon>Araneomorphae</taxon>
        <taxon>Entelegynae</taxon>
        <taxon>Araneoidea</taxon>
        <taxon>Nephilidae</taxon>
        <taxon>Nephila</taxon>
    </lineage>
</organism>
<dbReference type="Proteomes" id="UP000887013">
    <property type="component" value="Unassembled WGS sequence"/>
</dbReference>
<evidence type="ECO:0000313" key="2">
    <source>
        <dbReference type="Proteomes" id="UP000887013"/>
    </source>
</evidence>
<reference evidence="1" key="1">
    <citation type="submission" date="2020-08" db="EMBL/GenBank/DDBJ databases">
        <title>Multicomponent nature underlies the extraordinary mechanical properties of spider dragline silk.</title>
        <authorList>
            <person name="Kono N."/>
            <person name="Nakamura H."/>
            <person name="Mori M."/>
            <person name="Yoshida Y."/>
            <person name="Ohtoshi R."/>
            <person name="Malay A.D."/>
            <person name="Moran D.A.P."/>
            <person name="Tomita M."/>
            <person name="Numata K."/>
            <person name="Arakawa K."/>
        </authorList>
    </citation>
    <scope>NUCLEOTIDE SEQUENCE</scope>
</reference>
<protein>
    <submittedName>
        <fullName evidence="1">Uncharacterized protein</fullName>
    </submittedName>
</protein>
<proteinExistence type="predicted"/>